<dbReference type="STRING" id="1396826.PHA8399_01987"/>
<dbReference type="AlphaFoldDB" id="A0A0P1HX10"/>
<sequence>MRDPFFSCRGGLRSPFQSRRFPILALNPALLLDLRDATTVFQDASGSALAEPSGDPVRLVLDASLKLERGAELWKAADAVSQAIWTEAGGVYTKAETGSAEFGLTTLSGLGWYEVAFTILASSGALNLWRRNSDGSANEQVVSSLSTGDYRLRVRAGPTVNGFGSRLWFNGSSFVGTLSNLSFRALPGNHAMAPSDAARPTYEADKRLSDDGVDDALIAPLTGLYSAYVAAGASLIVDENVAMANDYNVLRDDMTGAVIVPGILDAAKQRQIARYFGVSA</sequence>
<dbReference type="RefSeq" id="WP_145977020.1">
    <property type="nucleotide sequence ID" value="NZ_CYSR01000021.1"/>
</dbReference>
<dbReference type="EMBL" id="CYSR01000021">
    <property type="protein sequence ID" value="CUH99861.1"/>
    <property type="molecule type" value="Genomic_DNA"/>
</dbReference>
<gene>
    <name evidence="1" type="ORF">PHA8399_01987</name>
</gene>
<dbReference type="Proteomes" id="UP000051326">
    <property type="component" value="Unassembled WGS sequence"/>
</dbReference>
<reference evidence="1 2" key="1">
    <citation type="submission" date="2015-09" db="EMBL/GenBank/DDBJ databases">
        <authorList>
            <consortium name="Swine Surveillance"/>
        </authorList>
    </citation>
    <scope>NUCLEOTIDE SEQUENCE [LARGE SCALE GENOMIC DNA]</scope>
    <source>
        <strain evidence="1 2">CECT 8399</strain>
    </source>
</reference>
<protein>
    <submittedName>
        <fullName evidence="1">Uncharacterized protein</fullName>
    </submittedName>
</protein>
<evidence type="ECO:0000313" key="2">
    <source>
        <dbReference type="Proteomes" id="UP000051326"/>
    </source>
</evidence>
<name>A0A0P1HX10_9RHOB</name>
<proteinExistence type="predicted"/>
<organism evidence="1 2">
    <name type="scientific">Leisingera aquaemixtae</name>
    <dbReference type="NCBI Taxonomy" id="1396826"/>
    <lineage>
        <taxon>Bacteria</taxon>
        <taxon>Pseudomonadati</taxon>
        <taxon>Pseudomonadota</taxon>
        <taxon>Alphaproteobacteria</taxon>
        <taxon>Rhodobacterales</taxon>
        <taxon>Roseobacteraceae</taxon>
        <taxon>Leisingera</taxon>
    </lineage>
</organism>
<evidence type="ECO:0000313" key="1">
    <source>
        <dbReference type="EMBL" id="CUH99861.1"/>
    </source>
</evidence>
<accession>A0A0P1HX10</accession>